<dbReference type="PANTHER" id="PTHR28630">
    <property type="match status" value="1"/>
</dbReference>
<evidence type="ECO:0000313" key="2">
    <source>
        <dbReference type="EMBL" id="KAF4313252.1"/>
    </source>
</evidence>
<evidence type="ECO:0000313" key="3">
    <source>
        <dbReference type="Proteomes" id="UP000572817"/>
    </source>
</evidence>
<dbReference type="PANTHER" id="PTHR28630:SF3">
    <property type="entry name" value="PEROXIREDOXIN-LIKE 2C"/>
    <property type="match status" value="1"/>
</dbReference>
<dbReference type="FunFam" id="3.40.30.10:FF:000404">
    <property type="entry name" value="WGS project CABT00000000 data, contig 2.14"/>
    <property type="match status" value="1"/>
</dbReference>
<dbReference type="CDD" id="cd02970">
    <property type="entry name" value="PRX_like2"/>
    <property type="match status" value="1"/>
</dbReference>
<proteinExistence type="predicted"/>
<protein>
    <submittedName>
        <fullName evidence="2">Uncharacterized protein</fullName>
    </submittedName>
</protein>
<reference evidence="2" key="1">
    <citation type="submission" date="2020-04" db="EMBL/GenBank/DDBJ databases">
        <title>Genome Assembly and Annotation of Botryosphaeria dothidea sdau 11-99, a Latent Pathogen of Apple Fruit Ring Rot in China.</title>
        <authorList>
            <person name="Yu C."/>
            <person name="Diao Y."/>
            <person name="Lu Q."/>
            <person name="Zhao J."/>
            <person name="Cui S."/>
            <person name="Peng C."/>
            <person name="He B."/>
            <person name="Liu H."/>
        </authorList>
    </citation>
    <scope>NUCLEOTIDE SEQUENCE [LARGE SCALE GENOMIC DNA]</scope>
    <source>
        <strain evidence="2">Sdau11-99</strain>
    </source>
</reference>
<feature type="region of interest" description="Disordered" evidence="1">
    <location>
        <begin position="1"/>
        <end position="46"/>
    </location>
</feature>
<feature type="compositionally biased region" description="Basic and acidic residues" evidence="1">
    <location>
        <begin position="344"/>
        <end position="355"/>
    </location>
</feature>
<dbReference type="EMBL" id="WWBZ02000001">
    <property type="protein sequence ID" value="KAF4313252.1"/>
    <property type="molecule type" value="Genomic_DNA"/>
</dbReference>
<accession>A0A8H4J7M4</accession>
<comment type="caution">
    <text evidence="2">The sequence shown here is derived from an EMBL/GenBank/DDBJ whole genome shotgun (WGS) entry which is preliminary data.</text>
</comment>
<feature type="compositionally biased region" description="Low complexity" evidence="1">
    <location>
        <begin position="22"/>
        <end position="33"/>
    </location>
</feature>
<dbReference type="AlphaFoldDB" id="A0A8H4J7M4"/>
<feature type="compositionally biased region" description="Basic and acidic residues" evidence="1">
    <location>
        <begin position="322"/>
        <end position="332"/>
    </location>
</feature>
<name>A0A8H4J7M4_9PEZI</name>
<dbReference type="InterPro" id="IPR032801">
    <property type="entry name" value="PXL2A/B/C"/>
</dbReference>
<organism evidence="2 3">
    <name type="scientific">Botryosphaeria dothidea</name>
    <dbReference type="NCBI Taxonomy" id="55169"/>
    <lineage>
        <taxon>Eukaryota</taxon>
        <taxon>Fungi</taxon>
        <taxon>Dikarya</taxon>
        <taxon>Ascomycota</taxon>
        <taxon>Pezizomycotina</taxon>
        <taxon>Dothideomycetes</taxon>
        <taxon>Dothideomycetes incertae sedis</taxon>
        <taxon>Botryosphaeriales</taxon>
        <taxon>Botryosphaeriaceae</taxon>
        <taxon>Botryosphaeria</taxon>
    </lineage>
</organism>
<gene>
    <name evidence="2" type="ORF">GTA08_BOTSDO01599</name>
</gene>
<feature type="compositionally biased region" description="Basic and acidic residues" evidence="1">
    <location>
        <begin position="293"/>
        <end position="312"/>
    </location>
</feature>
<dbReference type="OrthoDB" id="40334at2759"/>
<dbReference type="Pfam" id="PF13911">
    <property type="entry name" value="AhpC-TSA_2"/>
    <property type="match status" value="1"/>
</dbReference>
<sequence length="355" mass="39613">MAATTEKALEQQHPATADMKPETPASAPAPDTTTNEKDGAATATVAQDQDAAAAACDFDPSADFKGDLQVSQDLPTEKDIKKCEDMLVLGADGESRPFKSLYSGEGVASRQLIIFVRHFFCGQNCQEFLRTLSASVTPDALLALPTPTFITIVGCGRPELIPMYAQTTNCPFPIFADPTTKLYAQLGMSRTLSMGPKRPEYIRAGMVSTTVQSMVQCIKSGKGIVQGGDLRQVGGEMLFEDEQVTWVHRMKNTRDHAEIDQLRRVLGLTGKDEGRRQRNDGFKAMARSMSWSRRQERSKERRHDRSRSREDRVVEEEEDERAAEVKEKEQKERRKSKRMSLFARPEHHSQGEKAS</sequence>
<feature type="compositionally biased region" description="Basic and acidic residues" evidence="1">
    <location>
        <begin position="270"/>
        <end position="281"/>
    </location>
</feature>
<keyword evidence="3" id="KW-1185">Reference proteome</keyword>
<evidence type="ECO:0000256" key="1">
    <source>
        <dbReference type="SAM" id="MobiDB-lite"/>
    </source>
</evidence>
<dbReference type="Proteomes" id="UP000572817">
    <property type="component" value="Unassembled WGS sequence"/>
</dbReference>
<feature type="region of interest" description="Disordered" evidence="1">
    <location>
        <begin position="270"/>
        <end position="355"/>
    </location>
</feature>